<dbReference type="InterPro" id="IPR036291">
    <property type="entry name" value="NAD(P)-bd_dom_sf"/>
</dbReference>
<dbReference type="Proteomes" id="UP000051155">
    <property type="component" value="Unassembled WGS sequence"/>
</dbReference>
<sequence>MGGIKMTKVTIFGKGNMGKAIGQNFVDARNEVNYIGSDDTVKNIGEIVILAVPYPAALKIAEKNSEKLENKIVVDITNPLNFETWNELVVPANSSAAAELASKLPNSKVVKAFNTTFAATLVSKQVGDKQQTTVMMASDDETAKKLLADSLKESGLAVVDAGALKRARELEAFGFLQMTLAAKEKISWNGGFGIIK</sequence>
<protein>
    <submittedName>
        <fullName evidence="1">Dinucleotide-binding protein</fullName>
    </submittedName>
</protein>
<comment type="caution">
    <text evidence="1">The sequence shown here is derived from an EMBL/GenBank/DDBJ whole genome shotgun (WGS) entry which is preliminary data.</text>
</comment>
<name>A0A0R1PLN0_9LACO</name>
<reference evidence="1 2" key="1">
    <citation type="journal article" date="2015" name="Genome Announc.">
        <title>Expanding the biotechnology potential of lactobacilli through comparative genomics of 213 strains and associated genera.</title>
        <authorList>
            <person name="Sun Z."/>
            <person name="Harris H.M."/>
            <person name="McCann A."/>
            <person name="Guo C."/>
            <person name="Argimon S."/>
            <person name="Zhang W."/>
            <person name="Yang X."/>
            <person name="Jeffery I.B."/>
            <person name="Cooney J.C."/>
            <person name="Kagawa T.F."/>
            <person name="Liu W."/>
            <person name="Song Y."/>
            <person name="Salvetti E."/>
            <person name="Wrobel A."/>
            <person name="Rasinkangas P."/>
            <person name="Parkhill J."/>
            <person name="Rea M.C."/>
            <person name="O'Sullivan O."/>
            <person name="Ritari J."/>
            <person name="Douillard F.P."/>
            <person name="Paul Ross R."/>
            <person name="Yang R."/>
            <person name="Briner A.E."/>
            <person name="Felis G.E."/>
            <person name="de Vos W.M."/>
            <person name="Barrangou R."/>
            <person name="Klaenhammer T.R."/>
            <person name="Caufield P.W."/>
            <person name="Cui Y."/>
            <person name="Zhang H."/>
            <person name="O'Toole P.W."/>
        </authorList>
    </citation>
    <scope>NUCLEOTIDE SEQUENCE [LARGE SCALE GENOMIC DNA]</scope>
    <source>
        <strain evidence="1 2">DSM 19971</strain>
    </source>
</reference>
<evidence type="ECO:0000313" key="1">
    <source>
        <dbReference type="EMBL" id="KRL32956.1"/>
    </source>
</evidence>
<dbReference type="PATRIC" id="fig|1423812.3.peg.2184"/>
<dbReference type="InterPro" id="IPR051267">
    <property type="entry name" value="STEAP_metalloreductase"/>
</dbReference>
<evidence type="ECO:0000313" key="2">
    <source>
        <dbReference type="Proteomes" id="UP000051155"/>
    </source>
</evidence>
<dbReference type="Gene3D" id="3.40.50.720">
    <property type="entry name" value="NAD(P)-binding Rossmann-like Domain"/>
    <property type="match status" value="1"/>
</dbReference>
<gene>
    <name evidence="1" type="ORF">FD20_GL002056</name>
</gene>
<dbReference type="STRING" id="1423812.FD20_GL002056"/>
<dbReference type="AlphaFoldDB" id="A0A0R1PLN0"/>
<keyword evidence="2" id="KW-1185">Reference proteome</keyword>
<proteinExistence type="predicted"/>
<dbReference type="EMBL" id="AZEG01000059">
    <property type="protein sequence ID" value="KRL32956.1"/>
    <property type="molecule type" value="Genomic_DNA"/>
</dbReference>
<dbReference type="PANTHER" id="PTHR14239:SF10">
    <property type="entry name" value="REDUCTASE"/>
    <property type="match status" value="1"/>
</dbReference>
<accession>A0A0R1PLN0</accession>
<dbReference type="SUPFAM" id="SSF51735">
    <property type="entry name" value="NAD(P)-binding Rossmann-fold domains"/>
    <property type="match status" value="1"/>
</dbReference>
<organism evidence="1 2">
    <name type="scientific">Liquorilactobacillus uvarum DSM 19971</name>
    <dbReference type="NCBI Taxonomy" id="1423812"/>
    <lineage>
        <taxon>Bacteria</taxon>
        <taxon>Bacillati</taxon>
        <taxon>Bacillota</taxon>
        <taxon>Bacilli</taxon>
        <taxon>Lactobacillales</taxon>
        <taxon>Lactobacillaceae</taxon>
        <taxon>Liquorilactobacillus</taxon>
    </lineage>
</organism>
<dbReference type="PANTHER" id="PTHR14239">
    <property type="entry name" value="DUDULIN-RELATED"/>
    <property type="match status" value="1"/>
</dbReference>